<sequence>GPLEKYLVHQHEVGYYNVAVLSAEYSFPRTTPGFRSRDVLGLVYSALGRTLKYHPILGVALKDEDSPQPSFSRIERIDLRRLVEVKRSRSASNTAALIQAEHQKKLERRLDVPLWRCLLVLPTDTIDHSLTTSFILALVCHHIVGDGISMISFHKTFYRCFNQLLSLAEIYPYGERFLTGNEVVAVPKLPLVPYLEESMTFPMSRMYILRLLFKALVYSPVDPLEWVGPPIGSKPPPFSNTRYFYLPQKDIRNLLRQCRQNRTSITALLTVLVSNGLSILYKPSTRFTASVPFSLRKFSKHGEYDMGCFTSIAEPRFSADASPPPGYIPCQNTANSFRAGDDGSPCTGDSKIWASAHMCKHFLQQRSASTSNLTNGLIKFRKDHRKGLLDLRGTPRRHAFTLTNLGVVDSETSQIDGRAAGPRASVDKFVLSAGSATNGAPYTICAISQAGGYMGITVNWEAGVVEDESAEWLLAFLSKELQRLSAQVNYAESSKL</sequence>
<dbReference type="AlphaFoldDB" id="A0A8H4CTB0"/>
<protein>
    <recommendedName>
        <fullName evidence="3">Alcohol acetyltransferase</fullName>
    </recommendedName>
</protein>
<dbReference type="InterPro" id="IPR023213">
    <property type="entry name" value="CAT-like_dom_sf"/>
</dbReference>
<dbReference type="EMBL" id="WVTB01000015">
    <property type="protein sequence ID" value="KAF3809743.1"/>
    <property type="molecule type" value="Genomic_DNA"/>
</dbReference>
<dbReference type="PANTHER" id="PTHR28037">
    <property type="entry name" value="ALCOHOL O-ACETYLTRANSFERASE 1-RELATED"/>
    <property type="match status" value="1"/>
</dbReference>
<evidence type="ECO:0000313" key="1">
    <source>
        <dbReference type="EMBL" id="KAF3809743.1"/>
    </source>
</evidence>
<organism evidence="1 2">
    <name type="scientific">Colletotrichum gloeosporioides</name>
    <name type="common">Anthracnose fungus</name>
    <name type="synonym">Glomerella cingulata</name>
    <dbReference type="NCBI Taxonomy" id="474922"/>
    <lineage>
        <taxon>Eukaryota</taxon>
        <taxon>Fungi</taxon>
        <taxon>Dikarya</taxon>
        <taxon>Ascomycota</taxon>
        <taxon>Pezizomycotina</taxon>
        <taxon>Sordariomycetes</taxon>
        <taxon>Hypocreomycetidae</taxon>
        <taxon>Glomerellales</taxon>
        <taxon>Glomerellaceae</taxon>
        <taxon>Colletotrichum</taxon>
        <taxon>Colletotrichum gloeosporioides species complex</taxon>
    </lineage>
</organism>
<keyword evidence="2" id="KW-1185">Reference proteome</keyword>
<dbReference type="GeneID" id="69012436"/>
<evidence type="ECO:0000313" key="2">
    <source>
        <dbReference type="Proteomes" id="UP000613401"/>
    </source>
</evidence>
<dbReference type="InterPro" id="IPR052058">
    <property type="entry name" value="Alcohol_O-acetyltransferase"/>
</dbReference>
<dbReference type="PANTHER" id="PTHR28037:SF1">
    <property type="entry name" value="ALCOHOL O-ACETYLTRANSFERASE 1-RELATED"/>
    <property type="match status" value="1"/>
</dbReference>
<reference evidence="1" key="2">
    <citation type="submission" date="2020-03" db="EMBL/GenBank/DDBJ databases">
        <authorList>
            <person name="Fu F.-F."/>
            <person name="Chen J."/>
        </authorList>
    </citation>
    <scope>NUCLEOTIDE SEQUENCE</scope>
    <source>
        <strain evidence="1">Lc1</strain>
    </source>
</reference>
<accession>A0A8H4CTB0</accession>
<feature type="non-terminal residue" evidence="1">
    <location>
        <position position="1"/>
    </location>
</feature>
<gene>
    <name evidence="1" type="ORF">GCG54_00005285</name>
</gene>
<name>A0A8H4CTB0_COLGL</name>
<dbReference type="RefSeq" id="XP_045268902.1">
    <property type="nucleotide sequence ID" value="XM_045405311.1"/>
</dbReference>
<dbReference type="SUPFAM" id="SSF52777">
    <property type="entry name" value="CoA-dependent acyltransferases"/>
    <property type="match status" value="1"/>
</dbReference>
<comment type="caution">
    <text evidence="1">The sequence shown here is derived from an EMBL/GenBank/DDBJ whole genome shotgun (WGS) entry which is preliminary data.</text>
</comment>
<proteinExistence type="predicted"/>
<dbReference type="Proteomes" id="UP000613401">
    <property type="component" value="Unassembled WGS sequence"/>
</dbReference>
<dbReference type="Gene3D" id="3.30.559.10">
    <property type="entry name" value="Chloramphenicol acetyltransferase-like domain"/>
    <property type="match status" value="1"/>
</dbReference>
<evidence type="ECO:0008006" key="3">
    <source>
        <dbReference type="Google" id="ProtNLM"/>
    </source>
</evidence>
<reference evidence="1" key="1">
    <citation type="journal article" date="2020" name="Phytopathology">
        <title>Genome sequence and comparative analysis of Colletotrichum gloeosporioides isolated from Liriodendron leaves.</title>
        <authorList>
            <person name="Fu F.F."/>
            <person name="Hao Z."/>
            <person name="Wang P."/>
            <person name="Lu Y."/>
            <person name="Xue L.J."/>
            <person name="Wei G."/>
            <person name="Tian Y."/>
            <person name="Baishi H."/>
            <person name="Xu H."/>
            <person name="Shi J."/>
            <person name="Cheng T."/>
            <person name="Wang G."/>
            <person name="Yi Y."/>
            <person name="Chen J."/>
        </authorList>
    </citation>
    <scope>NUCLEOTIDE SEQUENCE</scope>
    <source>
        <strain evidence="1">Lc1</strain>
    </source>
</reference>